<feature type="transmembrane region" description="Helical" evidence="1">
    <location>
        <begin position="45"/>
        <end position="66"/>
    </location>
</feature>
<accession>A0A6L9QRT8</accession>
<evidence type="ECO:0000313" key="3">
    <source>
        <dbReference type="Proteomes" id="UP000475532"/>
    </source>
</evidence>
<dbReference type="AlphaFoldDB" id="A0A6L9QRT8"/>
<dbReference type="RefSeq" id="WP_163061839.1">
    <property type="nucleotide sequence ID" value="NZ_JAAGLI010000915.1"/>
</dbReference>
<gene>
    <name evidence="2" type="ORF">G3I70_33585</name>
</gene>
<keyword evidence="1" id="KW-1133">Transmembrane helix</keyword>
<reference evidence="2 3" key="1">
    <citation type="submission" date="2020-01" db="EMBL/GenBank/DDBJ databases">
        <title>Insect and environment-associated Actinomycetes.</title>
        <authorList>
            <person name="Currrie C."/>
            <person name="Chevrette M."/>
            <person name="Carlson C."/>
            <person name="Stubbendieck R."/>
            <person name="Wendt-Pienkowski E."/>
        </authorList>
    </citation>
    <scope>NUCLEOTIDE SEQUENCE [LARGE SCALE GENOMIC DNA]</scope>
    <source>
        <strain evidence="2 3">SID10258</strain>
    </source>
</reference>
<keyword evidence="1" id="KW-0812">Transmembrane</keyword>
<dbReference type="Proteomes" id="UP000475532">
    <property type="component" value="Unassembled WGS sequence"/>
</dbReference>
<sequence length="141" mass="14752">MPQTTTPPDTRQRIGIIADSTVKMLLACVFVLAAAPLGRQFGVPTWLMATSGAALLICGGVEIKYLRSRPSRTYLRLMIGYDTGWALATLAALACAWGNGDAGGELWIGYQTAAPLVLAVLLLAAAPPQTASKPSATDAIH</sequence>
<evidence type="ECO:0000256" key="1">
    <source>
        <dbReference type="SAM" id="Phobius"/>
    </source>
</evidence>
<protein>
    <submittedName>
        <fullName evidence="2">Uncharacterized protein</fullName>
    </submittedName>
</protein>
<keyword evidence="1" id="KW-0472">Membrane</keyword>
<name>A0A6L9QRT8_9ACTN</name>
<proteinExistence type="predicted"/>
<feature type="transmembrane region" description="Helical" evidence="1">
    <location>
        <begin position="78"/>
        <end position="100"/>
    </location>
</feature>
<organism evidence="2 3">
    <name type="scientific">Actinomadura bangladeshensis</name>
    <dbReference type="NCBI Taxonomy" id="453573"/>
    <lineage>
        <taxon>Bacteria</taxon>
        <taxon>Bacillati</taxon>
        <taxon>Actinomycetota</taxon>
        <taxon>Actinomycetes</taxon>
        <taxon>Streptosporangiales</taxon>
        <taxon>Thermomonosporaceae</taxon>
        <taxon>Actinomadura</taxon>
    </lineage>
</organism>
<dbReference type="EMBL" id="JAAGLI010000915">
    <property type="protein sequence ID" value="NEA27393.1"/>
    <property type="molecule type" value="Genomic_DNA"/>
</dbReference>
<comment type="caution">
    <text evidence="2">The sequence shown here is derived from an EMBL/GenBank/DDBJ whole genome shotgun (WGS) entry which is preliminary data.</text>
</comment>
<feature type="transmembrane region" description="Helical" evidence="1">
    <location>
        <begin position="106"/>
        <end position="126"/>
    </location>
</feature>
<evidence type="ECO:0000313" key="2">
    <source>
        <dbReference type="EMBL" id="NEA27393.1"/>
    </source>
</evidence>
<feature type="transmembrane region" description="Helical" evidence="1">
    <location>
        <begin position="21"/>
        <end position="39"/>
    </location>
</feature>